<dbReference type="Gene3D" id="1.20.120.1630">
    <property type="match status" value="1"/>
</dbReference>
<dbReference type="EMBL" id="JBHUIY010000002">
    <property type="protein sequence ID" value="MFD2232399.1"/>
    <property type="molecule type" value="Genomic_DNA"/>
</dbReference>
<dbReference type="InterPro" id="IPR007318">
    <property type="entry name" value="Phopholipid_MeTrfase"/>
</dbReference>
<comment type="subcellular location">
    <subcellularLocation>
        <location evidence="1">Endomembrane system</location>
        <topology evidence="1">Multi-pass membrane protein</topology>
    </subcellularLocation>
</comment>
<evidence type="ECO:0000256" key="3">
    <source>
        <dbReference type="ARBA" id="ARBA00022989"/>
    </source>
</evidence>
<keyword evidence="6" id="KW-0489">Methyltransferase</keyword>
<dbReference type="PANTHER" id="PTHR12714">
    <property type="entry name" value="PROTEIN-S ISOPRENYLCYSTEINE O-METHYLTRANSFERASE"/>
    <property type="match status" value="1"/>
</dbReference>
<dbReference type="Pfam" id="PF04191">
    <property type="entry name" value="PEMT"/>
    <property type="match status" value="1"/>
</dbReference>
<dbReference type="GO" id="GO:0004671">
    <property type="term" value="F:protein C-terminal S-isoprenylcysteine carboxyl O-methyltransferase activity"/>
    <property type="evidence" value="ECO:0007669"/>
    <property type="project" value="UniProtKB-EC"/>
</dbReference>
<gene>
    <name evidence="6" type="ORF">ACFSNB_01125</name>
</gene>
<name>A0ABW5C4X4_9PROT</name>
<dbReference type="EC" id="2.1.1.334" evidence="6"/>
<dbReference type="RefSeq" id="WP_377313673.1">
    <property type="nucleotide sequence ID" value="NZ_JBHUIY010000002.1"/>
</dbReference>
<evidence type="ECO:0000313" key="7">
    <source>
        <dbReference type="Proteomes" id="UP001597296"/>
    </source>
</evidence>
<comment type="caution">
    <text evidence="6">The sequence shown here is derived from an EMBL/GenBank/DDBJ whole genome shotgun (WGS) entry which is preliminary data.</text>
</comment>
<evidence type="ECO:0000256" key="1">
    <source>
        <dbReference type="ARBA" id="ARBA00004127"/>
    </source>
</evidence>
<reference evidence="7" key="1">
    <citation type="journal article" date="2019" name="Int. J. Syst. Evol. Microbiol.">
        <title>The Global Catalogue of Microorganisms (GCM) 10K type strain sequencing project: providing services to taxonomists for standard genome sequencing and annotation.</title>
        <authorList>
            <consortium name="The Broad Institute Genomics Platform"/>
            <consortium name="The Broad Institute Genome Sequencing Center for Infectious Disease"/>
            <person name="Wu L."/>
            <person name="Ma J."/>
        </authorList>
    </citation>
    <scope>NUCLEOTIDE SEQUENCE [LARGE SCALE GENOMIC DNA]</scope>
    <source>
        <strain evidence="7">KCTC 15012</strain>
    </source>
</reference>
<proteinExistence type="predicted"/>
<dbReference type="Proteomes" id="UP001597296">
    <property type="component" value="Unassembled WGS sequence"/>
</dbReference>
<keyword evidence="3 5" id="KW-1133">Transmembrane helix</keyword>
<keyword evidence="4 5" id="KW-0472">Membrane</keyword>
<organism evidence="6 7">
    <name type="scientific">Phaeospirillum tilakii</name>
    <dbReference type="NCBI Taxonomy" id="741673"/>
    <lineage>
        <taxon>Bacteria</taxon>
        <taxon>Pseudomonadati</taxon>
        <taxon>Pseudomonadota</taxon>
        <taxon>Alphaproteobacteria</taxon>
        <taxon>Rhodospirillales</taxon>
        <taxon>Rhodospirillaceae</taxon>
        <taxon>Phaeospirillum</taxon>
    </lineage>
</organism>
<evidence type="ECO:0000256" key="4">
    <source>
        <dbReference type="ARBA" id="ARBA00023136"/>
    </source>
</evidence>
<keyword evidence="6" id="KW-0808">Transferase</keyword>
<feature type="transmembrane region" description="Helical" evidence="5">
    <location>
        <begin position="101"/>
        <end position="127"/>
    </location>
</feature>
<feature type="transmembrane region" description="Helical" evidence="5">
    <location>
        <begin position="15"/>
        <end position="37"/>
    </location>
</feature>
<evidence type="ECO:0000256" key="5">
    <source>
        <dbReference type="SAM" id="Phobius"/>
    </source>
</evidence>
<dbReference type="EC" id="2.1.1.100" evidence="6"/>
<accession>A0ABW5C4X4</accession>
<feature type="transmembrane region" description="Helical" evidence="5">
    <location>
        <begin position="44"/>
        <end position="67"/>
    </location>
</feature>
<dbReference type="GO" id="GO:0032259">
    <property type="term" value="P:methylation"/>
    <property type="evidence" value="ECO:0007669"/>
    <property type="project" value="UniProtKB-KW"/>
</dbReference>
<sequence>MAEEQVRTDVADIKVIPPVIFGGFLVGGLVLAAIWGVPVLPRVLAHGLGVCLLIAAGFVAVTAFQAMKRQGTAVHPRTPTDALVTDGPFAYSRNPLYLSLLAIYGGLALLVNSLLMVLLGVALYFTLQRHVVEPEERYLAEKFGDAYQDYLGRVRRWL</sequence>
<evidence type="ECO:0000256" key="2">
    <source>
        <dbReference type="ARBA" id="ARBA00022692"/>
    </source>
</evidence>
<dbReference type="PANTHER" id="PTHR12714:SF24">
    <property type="entry name" value="SLR1182 PROTEIN"/>
    <property type="match status" value="1"/>
</dbReference>
<evidence type="ECO:0000313" key="6">
    <source>
        <dbReference type="EMBL" id="MFD2232399.1"/>
    </source>
</evidence>
<protein>
    <submittedName>
        <fullName evidence="6">Methyltransferase family protein</fullName>
        <ecNumber evidence="6">2.1.1.100</ecNumber>
        <ecNumber evidence="6">2.1.1.334</ecNumber>
    </submittedName>
</protein>
<keyword evidence="7" id="KW-1185">Reference proteome</keyword>
<keyword evidence="2 5" id="KW-0812">Transmembrane</keyword>